<dbReference type="EMBL" id="JWLW01000013">
    <property type="protein sequence ID" value="KHT53757.1"/>
    <property type="molecule type" value="Genomic_DNA"/>
</dbReference>
<keyword evidence="1" id="KW-0812">Transmembrane</keyword>
<dbReference type="AlphaFoldDB" id="A0A0B3YH43"/>
<comment type="caution">
    <text evidence="2">The sequence shown here is derived from an EMBL/GenBank/DDBJ whole genome shotgun (WGS) entry which is preliminary data.</text>
</comment>
<evidence type="ECO:0000313" key="2">
    <source>
        <dbReference type="EMBL" id="KHT53757.1"/>
    </source>
</evidence>
<dbReference type="Proteomes" id="UP000031197">
    <property type="component" value="Unassembled WGS sequence"/>
</dbReference>
<dbReference type="OrthoDB" id="6400045at2"/>
<dbReference type="RefSeq" id="WP_039219443.1">
    <property type="nucleotide sequence ID" value="NZ_JWLW01000013.1"/>
</dbReference>
<sequence length="170" mass="19184">MRGGFAIMPHMPAPVIGKLYAKVPMVQHSKKIRVLAYTCAVILMPVYIGSPLSMIYISANRIPEADVSTSIFLVVVCGVLTFVFGKFAYLMFRFLKSLKVSFTFNESGISLTNNGKTDVYSWRELEKSKEYASCQIFCLIDSKGQHLFSVWEYADNYAEFRQMTADQIGT</sequence>
<proteinExistence type="predicted"/>
<organism evidence="2 3">
    <name type="scientific">Alteromonas marina</name>
    <dbReference type="NCBI Taxonomy" id="203795"/>
    <lineage>
        <taxon>Bacteria</taxon>
        <taxon>Pseudomonadati</taxon>
        <taxon>Pseudomonadota</taxon>
        <taxon>Gammaproteobacteria</taxon>
        <taxon>Alteromonadales</taxon>
        <taxon>Alteromonadaceae</taxon>
        <taxon>Alteromonas/Salinimonas group</taxon>
        <taxon>Alteromonas</taxon>
    </lineage>
</organism>
<feature type="transmembrane region" description="Helical" evidence="1">
    <location>
        <begin position="71"/>
        <end position="92"/>
    </location>
</feature>
<keyword evidence="1" id="KW-0472">Membrane</keyword>
<accession>A0A0B3YH43</accession>
<keyword evidence="3" id="KW-1185">Reference proteome</keyword>
<keyword evidence="1" id="KW-1133">Transmembrane helix</keyword>
<feature type="transmembrane region" description="Helical" evidence="1">
    <location>
        <begin position="34"/>
        <end position="59"/>
    </location>
</feature>
<evidence type="ECO:0000256" key="1">
    <source>
        <dbReference type="SAM" id="Phobius"/>
    </source>
</evidence>
<name>A0A0B3YH43_9ALTE</name>
<protein>
    <recommendedName>
        <fullName evidence="4">YcxB-like protein domain-containing protein</fullName>
    </recommendedName>
</protein>
<gene>
    <name evidence="2" type="ORF">RJ41_08705</name>
</gene>
<evidence type="ECO:0000313" key="3">
    <source>
        <dbReference type="Proteomes" id="UP000031197"/>
    </source>
</evidence>
<reference evidence="2 3" key="1">
    <citation type="submission" date="2014-12" db="EMBL/GenBank/DDBJ databases">
        <title>Genome sequencing of Alteromonas marina AD001.</title>
        <authorList>
            <person name="Adrian T.G.S."/>
            <person name="Chan K.G."/>
        </authorList>
    </citation>
    <scope>NUCLEOTIDE SEQUENCE [LARGE SCALE GENOMIC DNA]</scope>
    <source>
        <strain evidence="2 3">AD001</strain>
    </source>
</reference>
<evidence type="ECO:0008006" key="4">
    <source>
        <dbReference type="Google" id="ProtNLM"/>
    </source>
</evidence>